<organism evidence="2 3">
    <name type="scientific">Conidiobolus coronatus (strain ATCC 28846 / CBS 209.66 / NRRL 28638)</name>
    <name type="common">Delacroixia coronata</name>
    <dbReference type="NCBI Taxonomy" id="796925"/>
    <lineage>
        <taxon>Eukaryota</taxon>
        <taxon>Fungi</taxon>
        <taxon>Fungi incertae sedis</taxon>
        <taxon>Zoopagomycota</taxon>
        <taxon>Entomophthoromycotina</taxon>
        <taxon>Entomophthoromycetes</taxon>
        <taxon>Entomophthorales</taxon>
        <taxon>Ancylistaceae</taxon>
        <taxon>Conidiobolus</taxon>
    </lineage>
</organism>
<keyword evidence="1" id="KW-0175">Coiled coil</keyword>
<evidence type="ECO:0000313" key="2">
    <source>
        <dbReference type="EMBL" id="KXN74528.1"/>
    </source>
</evidence>
<gene>
    <name evidence="2" type="ORF">CONCODRAFT_2327</name>
</gene>
<dbReference type="EMBL" id="KQ964422">
    <property type="protein sequence ID" value="KXN74528.1"/>
    <property type="molecule type" value="Genomic_DNA"/>
</dbReference>
<keyword evidence="3" id="KW-1185">Reference proteome</keyword>
<evidence type="ECO:0000256" key="1">
    <source>
        <dbReference type="SAM" id="Coils"/>
    </source>
</evidence>
<accession>A0A137PHR0</accession>
<feature type="coiled-coil region" evidence="1">
    <location>
        <begin position="2"/>
        <end position="36"/>
    </location>
</feature>
<evidence type="ECO:0000313" key="3">
    <source>
        <dbReference type="Proteomes" id="UP000070444"/>
    </source>
</evidence>
<proteinExistence type="predicted"/>
<dbReference type="Proteomes" id="UP000070444">
    <property type="component" value="Unassembled WGS sequence"/>
</dbReference>
<protein>
    <submittedName>
        <fullName evidence="2">Uncharacterized protein</fullName>
    </submittedName>
</protein>
<name>A0A137PHR0_CONC2</name>
<sequence length="313" mass="36845">MKIQIKEIRKNIRKDLQNLSQNKQSLSQELLQAKDMPSGSTDALKEAKFHQLQTDSSFLIEEGVNFNEENCLGNYTTVSYSQSSPKIKVEFETDFSFDFDQELIQSEKDFTRVFIEGNYSKIDNPLAIEISNHFFSDICLKSFQVDYLIERLPSNFKLINHRADSRFENQLDELTNLYSIPIEDIEYKFDWKLQVNSCQSFEKVIPRCSHCVTKQTDACRFKGIRILAIDFKTSRVILTPPQWQHYSKYVTSYPLMIAQGKNREKIGKKYKEINEELKIYEKLNKNVPIIECEESQPLEDFQKVNYQNIQKYI</sequence>
<dbReference type="AlphaFoldDB" id="A0A137PHR0"/>
<reference evidence="2 3" key="1">
    <citation type="journal article" date="2015" name="Genome Biol. Evol.">
        <title>Phylogenomic analyses indicate that early fungi evolved digesting cell walls of algal ancestors of land plants.</title>
        <authorList>
            <person name="Chang Y."/>
            <person name="Wang S."/>
            <person name="Sekimoto S."/>
            <person name="Aerts A.L."/>
            <person name="Choi C."/>
            <person name="Clum A."/>
            <person name="LaButti K.M."/>
            <person name="Lindquist E.A."/>
            <person name="Yee Ngan C."/>
            <person name="Ohm R.A."/>
            <person name="Salamov A.A."/>
            <person name="Grigoriev I.V."/>
            <person name="Spatafora J.W."/>
            <person name="Berbee M.L."/>
        </authorList>
    </citation>
    <scope>NUCLEOTIDE SEQUENCE [LARGE SCALE GENOMIC DNA]</scope>
    <source>
        <strain evidence="2 3">NRRL 28638</strain>
    </source>
</reference>